<dbReference type="PANTHER" id="PTHR38107">
    <property type="match status" value="1"/>
</dbReference>
<dbReference type="InterPro" id="IPR051018">
    <property type="entry name" value="Bacteriophage_GH24"/>
</dbReference>
<keyword evidence="6 7" id="KW-0326">Glycosidase</keyword>
<accession>A0A3G2T863</accession>
<dbReference type="InterPro" id="IPR033907">
    <property type="entry name" value="Endolysin_autolysin"/>
</dbReference>
<evidence type="ECO:0000256" key="1">
    <source>
        <dbReference type="ARBA" id="ARBA00000632"/>
    </source>
</evidence>
<dbReference type="HAMAP" id="MF_04110">
    <property type="entry name" value="ENDOLYSIN_T4"/>
    <property type="match status" value="1"/>
</dbReference>
<reference evidence="8 9" key="1">
    <citation type="submission" date="2018-10" db="EMBL/GenBank/DDBJ databases">
        <title>The complete genome of Acinetobacter wuhouensis strain WCHAW010062.</title>
        <authorList>
            <person name="Hu Y."/>
            <person name="Long H."/>
            <person name="Feng Y."/>
            <person name="Zong Z."/>
        </authorList>
    </citation>
    <scope>NUCLEOTIDE SEQUENCE [LARGE SCALE GENOMIC DNA]</scope>
    <source>
        <strain evidence="8 9">WCHAW010062</strain>
    </source>
</reference>
<keyword evidence="4 7" id="KW-0378">Hydrolase</keyword>
<evidence type="ECO:0000256" key="7">
    <source>
        <dbReference type="RuleBase" id="RU003788"/>
    </source>
</evidence>
<dbReference type="InterPro" id="IPR023346">
    <property type="entry name" value="Lysozyme-like_dom_sf"/>
</dbReference>
<dbReference type="CDD" id="cd00737">
    <property type="entry name" value="lyz_endolysin_autolysin"/>
    <property type="match status" value="1"/>
</dbReference>
<comment type="catalytic activity">
    <reaction evidence="1 7">
        <text>Hydrolysis of (1-&gt;4)-beta-linkages between N-acetylmuramic acid and N-acetyl-D-glucosamine residues in a peptidoglycan and between N-acetyl-D-glucosamine residues in chitodextrins.</text>
        <dbReference type="EC" id="3.2.1.17"/>
    </reaction>
</comment>
<dbReference type="InterPro" id="IPR002196">
    <property type="entry name" value="Glyco_hydro_24"/>
</dbReference>
<protein>
    <recommendedName>
        <fullName evidence="7">Lysozyme</fullName>
        <ecNumber evidence="7">3.2.1.17</ecNumber>
    </recommendedName>
</protein>
<evidence type="ECO:0000256" key="5">
    <source>
        <dbReference type="ARBA" id="ARBA00023200"/>
    </source>
</evidence>
<keyword evidence="5" id="KW-1035">Host cytoplasm</keyword>
<evidence type="ECO:0000256" key="6">
    <source>
        <dbReference type="ARBA" id="ARBA00023295"/>
    </source>
</evidence>
<name>A0A3G2T863_9GAMM</name>
<organism evidence="8 9">
    <name type="scientific">Acinetobacter wuhouensis</name>
    <dbReference type="NCBI Taxonomy" id="1879050"/>
    <lineage>
        <taxon>Bacteria</taxon>
        <taxon>Pseudomonadati</taxon>
        <taxon>Pseudomonadota</taxon>
        <taxon>Gammaproteobacteria</taxon>
        <taxon>Moraxellales</taxon>
        <taxon>Moraxellaceae</taxon>
        <taxon>Acinetobacter</taxon>
    </lineage>
</organism>
<dbReference type="SUPFAM" id="SSF53955">
    <property type="entry name" value="Lysozyme-like"/>
    <property type="match status" value="1"/>
</dbReference>
<dbReference type="Proteomes" id="UP000279962">
    <property type="component" value="Chromosome"/>
</dbReference>
<dbReference type="GO" id="GO:0016998">
    <property type="term" value="P:cell wall macromolecule catabolic process"/>
    <property type="evidence" value="ECO:0007669"/>
    <property type="project" value="InterPro"/>
</dbReference>
<evidence type="ECO:0000313" key="9">
    <source>
        <dbReference type="Proteomes" id="UP000279962"/>
    </source>
</evidence>
<dbReference type="EC" id="3.2.1.17" evidence="7"/>
<evidence type="ECO:0000313" key="8">
    <source>
        <dbReference type="EMBL" id="AYO56292.1"/>
    </source>
</evidence>
<gene>
    <name evidence="8" type="ORF">CDG68_11475</name>
</gene>
<sequence length="169" mass="18931">MILARLKAQPEFHIQQFAKIQQVTSKAGIDRICGYEGFENEAYPDSGGVWTIGFGTIKYPNGVRVKKGDKCTLEQAKAYMAYDLKSFENAVNKVKVQLNQNQFDALVSLTYNIGVSAFLNSTLVKKLNVGDYKAAAEQFPRWNKVNGKVVNGLTNRRLSEKKLFEKALS</sequence>
<dbReference type="GO" id="GO:0031640">
    <property type="term" value="P:killing of cells of another organism"/>
    <property type="evidence" value="ECO:0007669"/>
    <property type="project" value="UniProtKB-KW"/>
</dbReference>
<dbReference type="EMBL" id="CP033133">
    <property type="protein sequence ID" value="AYO56292.1"/>
    <property type="molecule type" value="Genomic_DNA"/>
</dbReference>
<dbReference type="Pfam" id="PF00959">
    <property type="entry name" value="Phage_lysozyme"/>
    <property type="match status" value="1"/>
</dbReference>
<dbReference type="GO" id="GO:0003796">
    <property type="term" value="F:lysozyme activity"/>
    <property type="evidence" value="ECO:0007669"/>
    <property type="project" value="UniProtKB-EC"/>
</dbReference>
<dbReference type="Gene3D" id="1.10.530.40">
    <property type="match status" value="1"/>
</dbReference>
<evidence type="ECO:0000256" key="4">
    <source>
        <dbReference type="ARBA" id="ARBA00022801"/>
    </source>
</evidence>
<evidence type="ECO:0000256" key="3">
    <source>
        <dbReference type="ARBA" id="ARBA00022638"/>
    </source>
</evidence>
<dbReference type="GO" id="GO:0009253">
    <property type="term" value="P:peptidoglycan catabolic process"/>
    <property type="evidence" value="ECO:0007669"/>
    <property type="project" value="InterPro"/>
</dbReference>
<keyword evidence="3 7" id="KW-0081">Bacteriolytic enzyme</keyword>
<dbReference type="InterPro" id="IPR034690">
    <property type="entry name" value="Endolysin_T4_type"/>
</dbReference>
<dbReference type="PANTHER" id="PTHR38107:SF3">
    <property type="entry name" value="LYSOZYME RRRD-RELATED"/>
    <property type="match status" value="1"/>
</dbReference>
<evidence type="ECO:0000256" key="2">
    <source>
        <dbReference type="ARBA" id="ARBA00022529"/>
    </source>
</evidence>
<comment type="similarity">
    <text evidence="7">Belongs to the glycosyl hydrolase 24 family.</text>
</comment>
<dbReference type="RefSeq" id="WP_087554502.1">
    <property type="nucleotide sequence ID" value="NZ_CP033133.1"/>
</dbReference>
<keyword evidence="2 7" id="KW-0929">Antimicrobial</keyword>
<proteinExistence type="inferred from homology"/>
<dbReference type="InterPro" id="IPR023347">
    <property type="entry name" value="Lysozyme_dom_sf"/>
</dbReference>
<dbReference type="GO" id="GO:0042742">
    <property type="term" value="P:defense response to bacterium"/>
    <property type="evidence" value="ECO:0007669"/>
    <property type="project" value="UniProtKB-KW"/>
</dbReference>
<dbReference type="AlphaFoldDB" id="A0A3G2T863"/>